<sequence>MSDNHIILIGNYTLDHQESMNRYLLSLNEALVQREIQVTVWKPIIFFATGQHSTIHGFGKWLGYLDKWVLFPIIVKLRMLKSVYRKQDTYFHICDHSNSPYLAVLPKSRSGITCHDVLAIRGAFGYEDAHCPASKTGIYLQKWIFRSLVKAKKIACVSQLTLNQLKDLAGARAISSDKKWKVVYNSFNAHFRPMRAPERIAMIQKYGLEDLNYILHVGSALPRKNRKMLMEMVAHLDEWKGKICYAGQPIDPALQIRINELGMADRVVSVVKPPHEELTALYSGCTAFIFPSFSEGFGWPVIEAQACGAPVIASNIEPMPEVSGGAAIHVSPYHAKEFALALSAVLHDPQVKDEYIQKGFENCRRFDQEIFINQFLALYDLKND</sequence>
<dbReference type="OrthoDB" id="9801609at2"/>
<dbReference type="Pfam" id="PF00534">
    <property type="entry name" value="Glycos_transf_1"/>
    <property type="match status" value="1"/>
</dbReference>
<dbReference type="STRING" id="623280.SAMN05660226_04144"/>
<dbReference type="EMBL" id="FUYS01000020">
    <property type="protein sequence ID" value="SKB98454.1"/>
    <property type="molecule type" value="Genomic_DNA"/>
</dbReference>
<name>A0A1T5FQQ9_9SPHI</name>
<evidence type="ECO:0000259" key="2">
    <source>
        <dbReference type="Pfam" id="PF00534"/>
    </source>
</evidence>
<dbReference type="SUPFAM" id="SSF53756">
    <property type="entry name" value="UDP-Glycosyltransferase/glycogen phosphorylase"/>
    <property type="match status" value="1"/>
</dbReference>
<reference evidence="3 4" key="1">
    <citation type="submission" date="2017-02" db="EMBL/GenBank/DDBJ databases">
        <authorList>
            <person name="Peterson S.W."/>
        </authorList>
    </citation>
    <scope>NUCLEOTIDE SEQUENCE [LARGE SCALE GENOMIC DNA]</scope>
    <source>
        <strain evidence="3 4">DSM 22899</strain>
    </source>
</reference>
<protein>
    <submittedName>
        <fullName evidence="3">Glycosyltransferase involved in cell wall bisynthesis</fullName>
    </submittedName>
</protein>
<keyword evidence="1 3" id="KW-0808">Transferase</keyword>
<feature type="domain" description="Glycosyl transferase family 1" evidence="2">
    <location>
        <begin position="203"/>
        <end position="359"/>
    </location>
</feature>
<evidence type="ECO:0000313" key="3">
    <source>
        <dbReference type="EMBL" id="SKB98454.1"/>
    </source>
</evidence>
<accession>A0A1T5FQQ9</accession>
<evidence type="ECO:0000313" key="4">
    <source>
        <dbReference type="Proteomes" id="UP000190541"/>
    </source>
</evidence>
<dbReference type="PANTHER" id="PTHR46401:SF2">
    <property type="entry name" value="GLYCOSYLTRANSFERASE WBBK-RELATED"/>
    <property type="match status" value="1"/>
</dbReference>
<dbReference type="CDD" id="cd03809">
    <property type="entry name" value="GT4_MtfB-like"/>
    <property type="match status" value="1"/>
</dbReference>
<dbReference type="Proteomes" id="UP000190541">
    <property type="component" value="Unassembled WGS sequence"/>
</dbReference>
<dbReference type="AlphaFoldDB" id="A0A1T5FQQ9"/>
<proteinExistence type="predicted"/>
<dbReference type="GO" id="GO:0016757">
    <property type="term" value="F:glycosyltransferase activity"/>
    <property type="evidence" value="ECO:0007669"/>
    <property type="project" value="InterPro"/>
</dbReference>
<organism evidence="3 4">
    <name type="scientific">Parapedobacter luteus</name>
    <dbReference type="NCBI Taxonomy" id="623280"/>
    <lineage>
        <taxon>Bacteria</taxon>
        <taxon>Pseudomonadati</taxon>
        <taxon>Bacteroidota</taxon>
        <taxon>Sphingobacteriia</taxon>
        <taxon>Sphingobacteriales</taxon>
        <taxon>Sphingobacteriaceae</taxon>
        <taxon>Parapedobacter</taxon>
    </lineage>
</organism>
<dbReference type="InterPro" id="IPR001296">
    <property type="entry name" value="Glyco_trans_1"/>
</dbReference>
<keyword evidence="4" id="KW-1185">Reference proteome</keyword>
<dbReference type="PANTHER" id="PTHR46401">
    <property type="entry name" value="GLYCOSYLTRANSFERASE WBBK-RELATED"/>
    <property type="match status" value="1"/>
</dbReference>
<gene>
    <name evidence="3" type="ORF">SAMN05660226_04144</name>
</gene>
<dbReference type="RefSeq" id="WP_079718753.1">
    <property type="nucleotide sequence ID" value="NZ_FUYS01000020.1"/>
</dbReference>
<evidence type="ECO:0000256" key="1">
    <source>
        <dbReference type="ARBA" id="ARBA00022679"/>
    </source>
</evidence>
<dbReference type="Gene3D" id="3.40.50.2000">
    <property type="entry name" value="Glycogen Phosphorylase B"/>
    <property type="match status" value="2"/>
</dbReference>